<dbReference type="PROSITE" id="PS50994">
    <property type="entry name" value="INTEGRASE"/>
    <property type="match status" value="1"/>
</dbReference>
<keyword evidence="7" id="KW-0255">Endonuclease</keyword>
<dbReference type="GO" id="GO:0005634">
    <property type="term" value="C:nucleus"/>
    <property type="evidence" value="ECO:0007669"/>
    <property type="project" value="UniProtKB-SubCell"/>
</dbReference>
<dbReference type="SUPFAM" id="SSF53098">
    <property type="entry name" value="Ribonuclease H-like"/>
    <property type="match status" value="1"/>
</dbReference>
<dbReference type="Pfam" id="PF00665">
    <property type="entry name" value="rve"/>
    <property type="match status" value="1"/>
</dbReference>
<dbReference type="Pfam" id="PF00385">
    <property type="entry name" value="Chromo"/>
    <property type="match status" value="1"/>
</dbReference>
<dbReference type="Gene3D" id="2.40.70.10">
    <property type="entry name" value="Acid Proteases"/>
    <property type="match status" value="1"/>
</dbReference>
<keyword evidence="7" id="KW-0378">Hydrolase</keyword>
<evidence type="ECO:0000256" key="3">
    <source>
        <dbReference type="ARBA" id="ARBA00012180"/>
    </source>
</evidence>
<reference evidence="12 13" key="1">
    <citation type="submission" date="2024-05" db="EMBL/GenBank/DDBJ databases">
        <title>Genome sequencing and assembly of Indian major carp, Cirrhinus mrigala (Hamilton, 1822).</title>
        <authorList>
            <person name="Mohindra V."/>
            <person name="Chowdhury L.M."/>
            <person name="Lal K."/>
            <person name="Jena J.K."/>
        </authorList>
    </citation>
    <scope>NUCLEOTIDE SEQUENCE [LARGE SCALE GENOMIC DNA]</scope>
    <source>
        <strain evidence="12">CM1030</strain>
        <tissue evidence="12">Blood</tissue>
    </source>
</reference>
<feature type="compositionally biased region" description="Low complexity" evidence="9">
    <location>
        <begin position="209"/>
        <end position="221"/>
    </location>
</feature>
<keyword evidence="8" id="KW-0511">Multifunctional enzyme</keyword>
<dbReference type="FunFam" id="3.10.20.370:FF:000003">
    <property type="entry name" value="Transposon Tf2-6 polyprotein"/>
    <property type="match status" value="1"/>
</dbReference>
<dbReference type="Gene3D" id="3.30.70.270">
    <property type="match status" value="2"/>
</dbReference>
<keyword evidence="13" id="KW-1185">Reference proteome</keyword>
<dbReference type="Proteomes" id="UP001529510">
    <property type="component" value="Unassembled WGS sequence"/>
</dbReference>
<dbReference type="CDD" id="cd01647">
    <property type="entry name" value="RT_LTR"/>
    <property type="match status" value="1"/>
</dbReference>
<comment type="caution">
    <text evidence="12">The sequence shown here is derived from an EMBL/GenBank/DDBJ whole genome shotgun (WGS) entry which is preliminary data.</text>
</comment>
<sequence length="1298" mass="146376">MDSNTASASSLQNTSPPLNPAEVTNLQAAFAYQSELLKNYQEQLTKLQSVNEHLTHYIRSLPPPMPPTVRFGLEEKRCAFLMTLLTGRAIDWALAVWDSQFKSSVDYFLQQIREVFEYPAGGRDISTQLIHITQGNCTAAEYAVEFRTLAAQSGWNDTALKAIFFNSLNAELQTELACRREDSSFPELVTIAIKIDNLMSQTPKRKTNKVSSSNSLNSAPSTMHPHDEPMQLSVSRLTDEERARCRQNHLFLYCGETGHRSLGCPHKTKAYSGTDTLSLELTAMIDSGAALNLIHKDIVSKYNIPTQPCIPPIQIKAINDTLIDQGITHRTKTLKLQVGLLHQENITLYIVDSPKYEIILGYPWLSIHDPVISWYQGELIQWSQFCLQNCFPAKPQPCLTKSIESPETQVKVTIPAHYLDLKEVFSKAKATQLPPHCPWDCAIDLLPNAMPPKSKVYPLSRTEDQAMEEYINEALDSGYIRPSTSPAAAGFFFVNKKDGLNNITVKFRYPLPLVPSALEQLREATIYTKLDLRSAYNLIRIKEGDEWKTAFLTTRGHYEYQVMPYVLANSPAFHFNQTSFLSYHISHQGVKMDTAKVQAVTEWPQPSTIKELQRFLGFANFYRRFIRDHSIVASPLTSLLKGKPNKLKWTEEANQAFISLKERFTSAPIFKHPDPNLPFVVEVDASDCGIGEVLSQRHGQPGKLHPCAFYSRKLTSAEQNYDVGNKELLSMKAAIEEWRHWLEGTIHPFQVITDHKNLEYIRGAKRLNPRQARWALSFTRFQFTVTSTRQQEQRYDLSNESLKPEPIFPPTVILAPITWDSMNEINREQEQDPPPPQCPPNKQYVPQGLRSRVCAQSKTPKELPSGLLHPLPIPQRPWSHLSIDFVTDLPPSNGFTTILVITNRFSKSCHLVPLKGLPTAMETALALFNHVFRVYGLPEDIVSDRGTQFTSQVWRAFCKQLGINVSLISGYHPQANGQFERLNQEIGRYLRTYCSNIDGLNFFPGPNTPRTPPHSSTGLTPFQRVLGFQPPLFPWSGKPSSVPVVDDWIKRSERVGPSEHRSSRPTDDAAHILPTNQDSGSVQGIFLLTTVSLPLCPYVSLLKPVHPEADPGQEAPEPPPPLDIDCMPAYQVKEGGQLQYLVDWEGYGPEERSWVATNDILDPSLIEEFHRARPDRPAPRPRGQGGFCNSKPAEGSLTRILISSLPLLLLHSLPVWDYLYCDHVLSHREVLPVYLPYQAACLFMFVLRIAPWIVDRSDCLTVTDLLPVFTCLSAAININKHPHMDSNGASASSLHIYK</sequence>
<feature type="region of interest" description="Disordered" evidence="9">
    <location>
        <begin position="203"/>
        <end position="229"/>
    </location>
</feature>
<dbReference type="EC" id="3.1.26.4" evidence="3"/>
<gene>
    <name evidence="12" type="ORF">M9458_033134</name>
</gene>
<dbReference type="PROSITE" id="PS50013">
    <property type="entry name" value="CHROMO_2"/>
    <property type="match status" value="1"/>
</dbReference>
<feature type="domain" description="Integrase catalytic" evidence="11">
    <location>
        <begin position="873"/>
        <end position="993"/>
    </location>
</feature>
<dbReference type="GO" id="GO:0006259">
    <property type="term" value="P:DNA metabolic process"/>
    <property type="evidence" value="ECO:0007669"/>
    <property type="project" value="UniProtKB-ARBA"/>
</dbReference>
<dbReference type="Pfam" id="PF17919">
    <property type="entry name" value="RT_RNaseH_2"/>
    <property type="match status" value="1"/>
</dbReference>
<feature type="domain" description="Chromo" evidence="10">
    <location>
        <begin position="1122"/>
        <end position="1181"/>
    </location>
</feature>
<comment type="similarity">
    <text evidence="2">Belongs to the beta type-B retroviral polymerase family. HERV class-II K(HML-2) pol subfamily.</text>
</comment>
<dbReference type="InterPro" id="IPR001584">
    <property type="entry name" value="Integrase_cat-core"/>
</dbReference>
<dbReference type="InterPro" id="IPR000953">
    <property type="entry name" value="Chromo/chromo_shadow_dom"/>
</dbReference>
<evidence type="ECO:0000256" key="4">
    <source>
        <dbReference type="ARBA" id="ARBA00022679"/>
    </source>
</evidence>
<name>A0ABD0PFH7_CIRMR</name>
<comment type="subcellular location">
    <subcellularLocation>
        <location evidence="1">Nucleus</location>
    </subcellularLocation>
</comment>
<evidence type="ECO:0000256" key="5">
    <source>
        <dbReference type="ARBA" id="ARBA00022695"/>
    </source>
</evidence>
<evidence type="ECO:0000256" key="1">
    <source>
        <dbReference type="ARBA" id="ARBA00004123"/>
    </source>
</evidence>
<evidence type="ECO:0000313" key="13">
    <source>
        <dbReference type="Proteomes" id="UP001529510"/>
    </source>
</evidence>
<dbReference type="InterPro" id="IPR036397">
    <property type="entry name" value="RNaseH_sf"/>
</dbReference>
<dbReference type="InterPro" id="IPR023780">
    <property type="entry name" value="Chromo_domain"/>
</dbReference>
<dbReference type="CDD" id="cd09274">
    <property type="entry name" value="RNase_HI_RT_Ty3"/>
    <property type="match status" value="1"/>
</dbReference>
<dbReference type="InterPro" id="IPR043502">
    <property type="entry name" value="DNA/RNA_pol_sf"/>
</dbReference>
<dbReference type="InterPro" id="IPR043128">
    <property type="entry name" value="Rev_trsase/Diguanyl_cyclase"/>
</dbReference>
<dbReference type="InterPro" id="IPR016197">
    <property type="entry name" value="Chromo-like_dom_sf"/>
</dbReference>
<dbReference type="Pfam" id="PF03732">
    <property type="entry name" value="Retrotrans_gag"/>
    <property type="match status" value="1"/>
</dbReference>
<evidence type="ECO:0000256" key="8">
    <source>
        <dbReference type="ARBA" id="ARBA00023268"/>
    </source>
</evidence>
<evidence type="ECO:0000259" key="11">
    <source>
        <dbReference type="PROSITE" id="PS50994"/>
    </source>
</evidence>
<dbReference type="Gene3D" id="3.30.420.10">
    <property type="entry name" value="Ribonuclease H-like superfamily/Ribonuclease H"/>
    <property type="match status" value="1"/>
</dbReference>
<dbReference type="SUPFAM" id="SSF54160">
    <property type="entry name" value="Chromo domain-like"/>
    <property type="match status" value="1"/>
</dbReference>
<evidence type="ECO:0000256" key="7">
    <source>
        <dbReference type="ARBA" id="ARBA00022759"/>
    </source>
</evidence>
<dbReference type="Gene3D" id="3.10.10.10">
    <property type="entry name" value="HIV Type 1 Reverse Transcriptase, subunit A, domain 1"/>
    <property type="match status" value="1"/>
</dbReference>
<proteinExistence type="inferred from homology"/>
<dbReference type="GO" id="GO:0016779">
    <property type="term" value="F:nucleotidyltransferase activity"/>
    <property type="evidence" value="ECO:0007669"/>
    <property type="project" value="UniProtKB-KW"/>
</dbReference>
<accession>A0ABD0PFH7</accession>
<dbReference type="InterPro" id="IPR021109">
    <property type="entry name" value="Peptidase_aspartic_dom_sf"/>
</dbReference>
<dbReference type="InterPro" id="IPR000477">
    <property type="entry name" value="RT_dom"/>
</dbReference>
<dbReference type="InterPro" id="IPR050951">
    <property type="entry name" value="Retrovirus_Pol_polyprotein"/>
</dbReference>
<keyword evidence="6" id="KW-0540">Nuclease</keyword>
<dbReference type="PANTHER" id="PTHR37984:SF5">
    <property type="entry name" value="PROTEIN NYNRIN-LIKE"/>
    <property type="match status" value="1"/>
</dbReference>
<keyword evidence="5" id="KW-0548">Nucleotidyltransferase</keyword>
<evidence type="ECO:0000256" key="9">
    <source>
        <dbReference type="SAM" id="MobiDB-lite"/>
    </source>
</evidence>
<dbReference type="GO" id="GO:0004519">
    <property type="term" value="F:endonuclease activity"/>
    <property type="evidence" value="ECO:0007669"/>
    <property type="project" value="UniProtKB-KW"/>
</dbReference>
<dbReference type="InterPro" id="IPR005162">
    <property type="entry name" value="Retrotrans_gag_dom"/>
</dbReference>
<dbReference type="FunFam" id="3.30.70.270:FF:000020">
    <property type="entry name" value="Transposon Tf2-6 polyprotein-like Protein"/>
    <property type="match status" value="1"/>
</dbReference>
<keyword evidence="4" id="KW-0808">Transferase</keyword>
<evidence type="ECO:0000256" key="2">
    <source>
        <dbReference type="ARBA" id="ARBA00010879"/>
    </source>
</evidence>
<evidence type="ECO:0000256" key="6">
    <source>
        <dbReference type="ARBA" id="ARBA00022722"/>
    </source>
</evidence>
<evidence type="ECO:0000313" key="12">
    <source>
        <dbReference type="EMBL" id="KAL0172823.1"/>
    </source>
</evidence>
<dbReference type="Gene3D" id="2.40.50.40">
    <property type="match status" value="1"/>
</dbReference>
<organism evidence="12 13">
    <name type="scientific">Cirrhinus mrigala</name>
    <name type="common">Mrigala</name>
    <dbReference type="NCBI Taxonomy" id="683832"/>
    <lineage>
        <taxon>Eukaryota</taxon>
        <taxon>Metazoa</taxon>
        <taxon>Chordata</taxon>
        <taxon>Craniata</taxon>
        <taxon>Vertebrata</taxon>
        <taxon>Euteleostomi</taxon>
        <taxon>Actinopterygii</taxon>
        <taxon>Neopterygii</taxon>
        <taxon>Teleostei</taxon>
        <taxon>Ostariophysi</taxon>
        <taxon>Cypriniformes</taxon>
        <taxon>Cyprinidae</taxon>
        <taxon>Labeoninae</taxon>
        <taxon>Labeonini</taxon>
        <taxon>Cirrhinus</taxon>
    </lineage>
</organism>
<dbReference type="InterPro" id="IPR012337">
    <property type="entry name" value="RNaseH-like_sf"/>
</dbReference>
<dbReference type="SMART" id="SM00298">
    <property type="entry name" value="CHROMO"/>
    <property type="match status" value="1"/>
</dbReference>
<evidence type="ECO:0000259" key="10">
    <source>
        <dbReference type="PROSITE" id="PS50013"/>
    </source>
</evidence>
<dbReference type="InterPro" id="IPR041577">
    <property type="entry name" value="RT_RNaseH_2"/>
</dbReference>
<dbReference type="PANTHER" id="PTHR37984">
    <property type="entry name" value="PROTEIN CBG26694"/>
    <property type="match status" value="1"/>
</dbReference>
<dbReference type="Pfam" id="PF00078">
    <property type="entry name" value="RVT_1"/>
    <property type="match status" value="1"/>
</dbReference>
<dbReference type="CDD" id="cd00303">
    <property type="entry name" value="retropepsin_like"/>
    <property type="match status" value="1"/>
</dbReference>
<dbReference type="SUPFAM" id="SSF56672">
    <property type="entry name" value="DNA/RNA polymerases"/>
    <property type="match status" value="1"/>
</dbReference>
<dbReference type="EMBL" id="JAMKFB020000016">
    <property type="protein sequence ID" value="KAL0172823.1"/>
    <property type="molecule type" value="Genomic_DNA"/>
</dbReference>
<protein>
    <recommendedName>
        <fullName evidence="3">ribonuclease H</fullName>
        <ecNumber evidence="3">3.1.26.4</ecNumber>
    </recommendedName>
</protein>